<dbReference type="Proteomes" id="UP001162992">
    <property type="component" value="Chromosome 4"/>
</dbReference>
<gene>
    <name evidence="1" type="ORF">O6H91_04G035500</name>
</gene>
<accession>A0ACC2DVT7</accession>
<evidence type="ECO:0000313" key="1">
    <source>
        <dbReference type="EMBL" id="KAJ7558357.1"/>
    </source>
</evidence>
<evidence type="ECO:0000313" key="2">
    <source>
        <dbReference type="Proteomes" id="UP001162992"/>
    </source>
</evidence>
<organism evidence="1 2">
    <name type="scientific">Diphasiastrum complanatum</name>
    <name type="common">Issler's clubmoss</name>
    <name type="synonym">Lycopodium complanatum</name>
    <dbReference type="NCBI Taxonomy" id="34168"/>
    <lineage>
        <taxon>Eukaryota</taxon>
        <taxon>Viridiplantae</taxon>
        <taxon>Streptophyta</taxon>
        <taxon>Embryophyta</taxon>
        <taxon>Tracheophyta</taxon>
        <taxon>Lycopodiopsida</taxon>
        <taxon>Lycopodiales</taxon>
        <taxon>Lycopodiaceae</taxon>
        <taxon>Lycopodioideae</taxon>
        <taxon>Diphasiastrum</taxon>
    </lineage>
</organism>
<name>A0ACC2DVT7_DIPCM</name>
<comment type="caution">
    <text evidence="1">The sequence shown here is derived from an EMBL/GenBank/DDBJ whole genome shotgun (WGS) entry which is preliminary data.</text>
</comment>
<keyword evidence="2" id="KW-1185">Reference proteome</keyword>
<reference evidence="2" key="1">
    <citation type="journal article" date="2024" name="Proc. Natl. Acad. Sci. U.S.A.">
        <title>Extraordinary preservation of gene collinearity over three hundred million years revealed in homosporous lycophytes.</title>
        <authorList>
            <person name="Li C."/>
            <person name="Wickell D."/>
            <person name="Kuo L.Y."/>
            <person name="Chen X."/>
            <person name="Nie B."/>
            <person name="Liao X."/>
            <person name="Peng D."/>
            <person name="Ji J."/>
            <person name="Jenkins J."/>
            <person name="Williams M."/>
            <person name="Shu S."/>
            <person name="Plott C."/>
            <person name="Barry K."/>
            <person name="Rajasekar S."/>
            <person name="Grimwood J."/>
            <person name="Han X."/>
            <person name="Sun S."/>
            <person name="Hou Z."/>
            <person name="He W."/>
            <person name="Dai G."/>
            <person name="Sun C."/>
            <person name="Schmutz J."/>
            <person name="Leebens-Mack J.H."/>
            <person name="Li F.W."/>
            <person name="Wang L."/>
        </authorList>
    </citation>
    <scope>NUCLEOTIDE SEQUENCE [LARGE SCALE GENOMIC DNA]</scope>
    <source>
        <strain evidence="2">cv. PW_Plant_1</strain>
    </source>
</reference>
<protein>
    <submittedName>
        <fullName evidence="1">Uncharacterized protein</fullName>
    </submittedName>
</protein>
<sequence length="117" mass="12755">MQNCTQSREALQQIGRIKVTASVTDASCGGTSAIDKSLVDQRFSVPEHCIISKNLVLGFNERNKKIQDGISHNKAKEADSNSNVETNNTIHCASPLHRSGIFVPISGDCKIKRCCCH</sequence>
<dbReference type="EMBL" id="CM055095">
    <property type="protein sequence ID" value="KAJ7558357.1"/>
    <property type="molecule type" value="Genomic_DNA"/>
</dbReference>
<proteinExistence type="predicted"/>